<organism evidence="5 6">
    <name type="scientific">Roseomonas genomospecies 6</name>
    <dbReference type="NCBI Taxonomy" id="214106"/>
    <lineage>
        <taxon>Bacteria</taxon>
        <taxon>Pseudomonadati</taxon>
        <taxon>Pseudomonadota</taxon>
        <taxon>Alphaproteobacteria</taxon>
        <taxon>Acetobacterales</taxon>
        <taxon>Roseomonadaceae</taxon>
        <taxon>Roseomonas</taxon>
    </lineage>
</organism>
<dbReference type="PANTHER" id="PTHR45138:SF9">
    <property type="entry name" value="DIGUANYLATE CYCLASE DGCM-RELATED"/>
    <property type="match status" value="1"/>
</dbReference>
<evidence type="ECO:0000313" key="5">
    <source>
        <dbReference type="EMBL" id="KAA0676127.1"/>
    </source>
</evidence>
<dbReference type="GO" id="GO:0043709">
    <property type="term" value="P:cell adhesion involved in single-species biofilm formation"/>
    <property type="evidence" value="ECO:0007669"/>
    <property type="project" value="TreeGrafter"/>
</dbReference>
<evidence type="ECO:0000256" key="3">
    <source>
        <dbReference type="SAM" id="Phobius"/>
    </source>
</evidence>
<dbReference type="OrthoDB" id="9812260at2"/>
<dbReference type="GO" id="GO:1902201">
    <property type="term" value="P:negative regulation of bacterial-type flagellum-dependent cell motility"/>
    <property type="evidence" value="ECO:0007669"/>
    <property type="project" value="TreeGrafter"/>
</dbReference>
<dbReference type="InterPro" id="IPR050469">
    <property type="entry name" value="Diguanylate_Cyclase"/>
</dbReference>
<dbReference type="InterPro" id="IPR000160">
    <property type="entry name" value="GGDEF_dom"/>
</dbReference>
<dbReference type="CDD" id="cd12914">
    <property type="entry name" value="PDC1_DGC_like"/>
    <property type="match status" value="1"/>
</dbReference>
<evidence type="ECO:0000313" key="6">
    <source>
        <dbReference type="Proteomes" id="UP000480854"/>
    </source>
</evidence>
<sequence length="570" mass="63114">MFVRQLRWSSNSLPGGRVQNLMWLGGGLPDIPPYSGAASTHKAYSYIRTMVQLRDDMQPTPRCRPRWASIVAPLGVAGLLVAGLWGNLLHGYQRDRGQTRHEAEVTATNLARAFDEHVVRTVQHIDTLLLHLRLEYQRAPDRFHDRRDDVFWNTYGGEFMQVGIIDRDGMLLYSNLSRTSHPVDLSDREHFRVHQDSGEDKLFISKPVFGRVSQKWSIQFTRRRTAPDGTFDGVLVISVDPAYFSGFYETIDIGAKGAITLLGTDGVIRARAARIVPSVDPVGSSLPKERPFFDPKQPDAAGYGATSAVDGMVRIGAYRRLRAFPLIVLVLLAEEDVFAGAEERHSVMVSVGGLVSALLFGSAMGIAWLLDRERRYRTELEQANSELRYLADTDVLTGAKNRRAFTALAEVEIARHHRHERPLSIIMMDLDHFKEVNDGHGHAAGDAVLSEVVRRCRGSLRCHDVIGRLGGEEFAILLPETGLAQAHDIAERLRRAIAAGLILIPEGKTLQVTASMGVTALCASDHLDALLHRADQALYQAKDRGRNRSVAAGGDVAPAGWCTPDGWCRL</sequence>
<name>A0A9W7NEY9_9PROT</name>
<dbReference type="EC" id="2.7.7.65" evidence="1"/>
<keyword evidence="6" id="KW-1185">Reference proteome</keyword>
<feature type="transmembrane region" description="Helical" evidence="3">
    <location>
        <begin position="67"/>
        <end position="88"/>
    </location>
</feature>
<dbReference type="Proteomes" id="UP000480854">
    <property type="component" value="Unassembled WGS sequence"/>
</dbReference>
<dbReference type="PROSITE" id="PS50887">
    <property type="entry name" value="GGDEF"/>
    <property type="match status" value="1"/>
</dbReference>
<dbReference type="InterPro" id="IPR043128">
    <property type="entry name" value="Rev_trsase/Diguanyl_cyclase"/>
</dbReference>
<evidence type="ECO:0000256" key="2">
    <source>
        <dbReference type="ARBA" id="ARBA00034247"/>
    </source>
</evidence>
<dbReference type="CDD" id="cd12915">
    <property type="entry name" value="PDC2_DGC_like"/>
    <property type="match status" value="1"/>
</dbReference>
<evidence type="ECO:0000256" key="1">
    <source>
        <dbReference type="ARBA" id="ARBA00012528"/>
    </source>
</evidence>
<dbReference type="PANTHER" id="PTHR45138">
    <property type="entry name" value="REGULATORY COMPONENTS OF SENSORY TRANSDUCTION SYSTEM"/>
    <property type="match status" value="1"/>
</dbReference>
<evidence type="ECO:0000259" key="4">
    <source>
        <dbReference type="PROSITE" id="PS50887"/>
    </source>
</evidence>
<keyword evidence="3" id="KW-0812">Transmembrane</keyword>
<reference evidence="5 6" key="1">
    <citation type="submission" date="2018-07" db="EMBL/GenBank/DDBJ databases">
        <title>Genome sequence of Azospirillum sp. ATCC 49961.</title>
        <authorList>
            <person name="Sant'Anna F.H."/>
            <person name="Baldani J.I."/>
            <person name="Zilli J.E."/>
            <person name="Reis V.M."/>
            <person name="Hartmann A."/>
            <person name="Cruz L."/>
            <person name="de Souza E.M."/>
            <person name="de Oliveira Pedrosa F."/>
            <person name="Passaglia L.M.P."/>
        </authorList>
    </citation>
    <scope>NUCLEOTIDE SEQUENCE [LARGE SCALE GENOMIC DNA]</scope>
    <source>
        <strain evidence="5 6">ATCC 49961</strain>
    </source>
</reference>
<dbReference type="InterPro" id="IPR054327">
    <property type="entry name" value="His-kinase-like_sensor"/>
</dbReference>
<dbReference type="GO" id="GO:0005886">
    <property type="term" value="C:plasma membrane"/>
    <property type="evidence" value="ECO:0007669"/>
    <property type="project" value="TreeGrafter"/>
</dbReference>
<dbReference type="Gene3D" id="3.30.450.20">
    <property type="entry name" value="PAS domain"/>
    <property type="match status" value="2"/>
</dbReference>
<gene>
    <name evidence="5" type="ORF">DS843_28395</name>
</gene>
<dbReference type="NCBIfam" id="TIGR00254">
    <property type="entry name" value="GGDEF"/>
    <property type="match status" value="1"/>
</dbReference>
<feature type="transmembrane region" description="Helical" evidence="3">
    <location>
        <begin position="347"/>
        <end position="370"/>
    </location>
</feature>
<keyword evidence="3" id="KW-1133">Transmembrane helix</keyword>
<dbReference type="SMART" id="SM00267">
    <property type="entry name" value="GGDEF"/>
    <property type="match status" value="1"/>
</dbReference>
<dbReference type="EMBL" id="QOKW01000041">
    <property type="protein sequence ID" value="KAA0676127.1"/>
    <property type="molecule type" value="Genomic_DNA"/>
</dbReference>
<dbReference type="Pfam" id="PF00990">
    <property type="entry name" value="GGDEF"/>
    <property type="match status" value="1"/>
</dbReference>
<accession>A0A9W7NEY9</accession>
<dbReference type="FunFam" id="3.30.70.270:FF:000001">
    <property type="entry name" value="Diguanylate cyclase domain protein"/>
    <property type="match status" value="1"/>
</dbReference>
<dbReference type="Pfam" id="PF22588">
    <property type="entry name" value="dCache_1_like"/>
    <property type="match status" value="1"/>
</dbReference>
<dbReference type="GO" id="GO:0052621">
    <property type="term" value="F:diguanylate cyclase activity"/>
    <property type="evidence" value="ECO:0007669"/>
    <property type="project" value="UniProtKB-EC"/>
</dbReference>
<comment type="caution">
    <text evidence="5">The sequence shown here is derived from an EMBL/GenBank/DDBJ whole genome shotgun (WGS) entry which is preliminary data.</text>
</comment>
<protein>
    <recommendedName>
        <fullName evidence="1">diguanylate cyclase</fullName>
        <ecNumber evidence="1">2.7.7.65</ecNumber>
    </recommendedName>
</protein>
<comment type="catalytic activity">
    <reaction evidence="2">
        <text>2 GTP = 3',3'-c-di-GMP + 2 diphosphate</text>
        <dbReference type="Rhea" id="RHEA:24898"/>
        <dbReference type="ChEBI" id="CHEBI:33019"/>
        <dbReference type="ChEBI" id="CHEBI:37565"/>
        <dbReference type="ChEBI" id="CHEBI:58805"/>
        <dbReference type="EC" id="2.7.7.65"/>
    </reaction>
</comment>
<keyword evidence="3" id="KW-0472">Membrane</keyword>
<proteinExistence type="predicted"/>
<dbReference type="CDD" id="cd01949">
    <property type="entry name" value="GGDEF"/>
    <property type="match status" value="1"/>
</dbReference>
<dbReference type="InterPro" id="IPR029787">
    <property type="entry name" value="Nucleotide_cyclase"/>
</dbReference>
<feature type="domain" description="GGDEF" evidence="4">
    <location>
        <begin position="421"/>
        <end position="554"/>
    </location>
</feature>
<dbReference type="Gene3D" id="3.30.70.270">
    <property type="match status" value="1"/>
</dbReference>
<dbReference type="AlphaFoldDB" id="A0A9W7NEY9"/>
<dbReference type="SUPFAM" id="SSF55073">
    <property type="entry name" value="Nucleotide cyclase"/>
    <property type="match status" value="1"/>
</dbReference>